<keyword evidence="2" id="KW-0378">Hydrolase</keyword>
<dbReference type="OrthoDB" id="43744at2759"/>
<organism evidence="6 7">
    <name type="scientific">Pseudocercospora fuligena</name>
    <dbReference type="NCBI Taxonomy" id="685502"/>
    <lineage>
        <taxon>Eukaryota</taxon>
        <taxon>Fungi</taxon>
        <taxon>Dikarya</taxon>
        <taxon>Ascomycota</taxon>
        <taxon>Pezizomycotina</taxon>
        <taxon>Dothideomycetes</taxon>
        <taxon>Dothideomycetidae</taxon>
        <taxon>Mycosphaerellales</taxon>
        <taxon>Mycosphaerellaceae</taxon>
        <taxon>Pseudocercospora</taxon>
    </lineage>
</organism>
<evidence type="ECO:0000256" key="2">
    <source>
        <dbReference type="ARBA" id="ARBA00022801"/>
    </source>
</evidence>
<gene>
    <name evidence="6" type="ORF">HII31_09386</name>
</gene>
<protein>
    <recommendedName>
        <fullName evidence="4">Dipeptidyl-peptidase V</fullName>
    </recommendedName>
</protein>
<keyword evidence="7" id="KW-1185">Reference proteome</keyword>
<evidence type="ECO:0000256" key="1">
    <source>
        <dbReference type="ARBA" id="ARBA00010040"/>
    </source>
</evidence>
<dbReference type="PANTHER" id="PTHR42776:SF27">
    <property type="entry name" value="DIPEPTIDYL PEPTIDASE FAMILY MEMBER 6"/>
    <property type="match status" value="1"/>
</dbReference>
<dbReference type="PANTHER" id="PTHR42776">
    <property type="entry name" value="SERINE PEPTIDASE S9 FAMILY MEMBER"/>
    <property type="match status" value="1"/>
</dbReference>
<evidence type="ECO:0000256" key="3">
    <source>
        <dbReference type="ARBA" id="ARBA00022825"/>
    </source>
</evidence>
<dbReference type="Pfam" id="PF07676">
    <property type="entry name" value="PD40"/>
    <property type="match status" value="1"/>
</dbReference>
<dbReference type="InterPro" id="IPR011659">
    <property type="entry name" value="WD40"/>
</dbReference>
<evidence type="ECO:0000259" key="5">
    <source>
        <dbReference type="Pfam" id="PF00326"/>
    </source>
</evidence>
<dbReference type="InterPro" id="IPR011042">
    <property type="entry name" value="6-blade_b-propeller_TolB-like"/>
</dbReference>
<evidence type="ECO:0000313" key="6">
    <source>
        <dbReference type="EMBL" id="KAF7189233.1"/>
    </source>
</evidence>
<dbReference type="InterPro" id="IPR029058">
    <property type="entry name" value="AB_hydrolase_fold"/>
</dbReference>
<dbReference type="InterPro" id="IPR001375">
    <property type="entry name" value="Peptidase_S9_cat"/>
</dbReference>
<sequence length="615" mass="67807">MARPPPLQGKALIQALCDLDIPDTIKISPNGKQVLYSTQLAWGHKKTKDGFPTSKLWLAETSISLSSRQITAGVFKDSLPRWHPDGNSIAFISDRAEAGKKWAIYLWHLQNGIPAGESHAITDKENERPIFRFEFSPDGSQIAFISADEKTKEQKDRDEDGTDFQVWNDDWPYGRLRTIDLASKQVRCVTESAVFPNGLNRHVMDFAWSKDGDKIAIVTAETPDIESPFASGTELAILHLETQELQPVCPGPSSIGDLIWAPDDKLYWKGGLPDDKYCVGQAIYVALAAASSQPERYAFGIDDDVSRITLTGDRVVTSVLHGLSDRIYGSPEEVIFDIGAHIDAFDACHLKESNQFVIVVATSDVNRPVEVFSKVTSPSPDVVPLSNHGAIFRFQQFGSACHPLHHRSRDDKVDLDSLFLTPTGNAPSKPQPTVVLIHGGPTDRNAPRFDGYYHYWAPWLLAHGYSIILPNYRGSLGKGTSFASWSLGGIGTFDYEDVVCITNNAIEKKWADPERLMVGGLSQGGFLTYLSSVRNGSLYPWKFQAAIPLNGITDCETMALTSDLGGTLELELNAGRGPWNIPKTDTSLRQGSALYEFHEAVEKSKRTGEMIIPPC</sequence>
<dbReference type="SUPFAM" id="SSF53474">
    <property type="entry name" value="alpha/beta-Hydrolases"/>
    <property type="match status" value="1"/>
</dbReference>
<dbReference type="Gene3D" id="2.120.10.30">
    <property type="entry name" value="TolB, C-terminal domain"/>
    <property type="match status" value="1"/>
</dbReference>
<dbReference type="Gene3D" id="3.40.50.1820">
    <property type="entry name" value="alpha/beta hydrolase"/>
    <property type="match status" value="1"/>
</dbReference>
<keyword evidence="3" id="KW-0720">Serine protease</keyword>
<dbReference type="Proteomes" id="UP000660729">
    <property type="component" value="Unassembled WGS sequence"/>
</dbReference>
<dbReference type="GO" id="GO:0006508">
    <property type="term" value="P:proteolysis"/>
    <property type="evidence" value="ECO:0007669"/>
    <property type="project" value="InterPro"/>
</dbReference>
<evidence type="ECO:0000313" key="7">
    <source>
        <dbReference type="Proteomes" id="UP000660729"/>
    </source>
</evidence>
<accession>A0A8H6RE04</accession>
<dbReference type="GO" id="GO:0004252">
    <property type="term" value="F:serine-type endopeptidase activity"/>
    <property type="evidence" value="ECO:0007669"/>
    <property type="project" value="TreeGrafter"/>
</dbReference>
<dbReference type="SUPFAM" id="SSF82171">
    <property type="entry name" value="DPP6 N-terminal domain-like"/>
    <property type="match status" value="1"/>
</dbReference>
<reference evidence="6" key="1">
    <citation type="submission" date="2020-04" db="EMBL/GenBank/DDBJ databases">
        <title>Draft genome resource of the tomato pathogen Pseudocercospora fuligena.</title>
        <authorList>
            <person name="Zaccaron A."/>
        </authorList>
    </citation>
    <scope>NUCLEOTIDE SEQUENCE</scope>
    <source>
        <strain evidence="6">PF001</strain>
    </source>
</reference>
<feature type="domain" description="Peptidase S9 prolyl oligopeptidase catalytic" evidence="5">
    <location>
        <begin position="459"/>
        <end position="568"/>
    </location>
</feature>
<keyword evidence="3" id="KW-0645">Protease</keyword>
<proteinExistence type="inferred from homology"/>
<comment type="caution">
    <text evidence="6">The sequence shown here is derived from an EMBL/GenBank/DDBJ whole genome shotgun (WGS) entry which is preliminary data.</text>
</comment>
<dbReference type="EMBL" id="JABCIY010000193">
    <property type="protein sequence ID" value="KAF7189233.1"/>
    <property type="molecule type" value="Genomic_DNA"/>
</dbReference>
<dbReference type="AlphaFoldDB" id="A0A8H6RE04"/>
<comment type="similarity">
    <text evidence="1">Belongs to the peptidase S9C family.</text>
</comment>
<name>A0A8H6RE04_9PEZI</name>
<evidence type="ECO:0000256" key="4">
    <source>
        <dbReference type="ARBA" id="ARBA00032829"/>
    </source>
</evidence>
<dbReference type="Pfam" id="PF00326">
    <property type="entry name" value="Peptidase_S9"/>
    <property type="match status" value="1"/>
</dbReference>